<dbReference type="RefSeq" id="WP_132250811.1">
    <property type="nucleotide sequence ID" value="NZ_SMAL01000002.1"/>
</dbReference>
<comment type="caution">
    <text evidence="3">The sequence shown here is derived from an EMBL/GenBank/DDBJ whole genome shotgun (WGS) entry which is preliminary data.</text>
</comment>
<keyword evidence="3" id="KW-0282">Flagellum</keyword>
<proteinExistence type="predicted"/>
<feature type="transmembrane region" description="Helical" evidence="2">
    <location>
        <begin position="12"/>
        <end position="35"/>
    </location>
</feature>
<gene>
    <name evidence="3" type="ORF">EDC18_102443</name>
</gene>
<feature type="coiled-coil region" evidence="1">
    <location>
        <begin position="92"/>
        <end position="129"/>
    </location>
</feature>
<keyword evidence="2" id="KW-0472">Membrane</keyword>
<name>A0A4R3MTN1_9FIRM</name>
<keyword evidence="3" id="KW-0966">Cell projection</keyword>
<evidence type="ECO:0000256" key="2">
    <source>
        <dbReference type="SAM" id="Phobius"/>
    </source>
</evidence>
<dbReference type="InterPro" id="IPR038076">
    <property type="entry name" value="MgtE_N_sf"/>
</dbReference>
<keyword evidence="2" id="KW-0812">Transmembrane</keyword>
<keyword evidence="2" id="KW-1133">Transmembrane helix</keyword>
<keyword evidence="4" id="KW-1185">Reference proteome</keyword>
<reference evidence="3 4" key="1">
    <citation type="submission" date="2019-03" db="EMBL/GenBank/DDBJ databases">
        <title>Genomic Encyclopedia of Type Strains, Phase IV (KMG-IV): sequencing the most valuable type-strain genomes for metagenomic binning, comparative biology and taxonomic classification.</title>
        <authorList>
            <person name="Goeker M."/>
        </authorList>
    </citation>
    <scope>NUCLEOTIDE SEQUENCE [LARGE SCALE GENOMIC DNA]</scope>
    <source>
        <strain evidence="3 4">DSM 24629</strain>
    </source>
</reference>
<dbReference type="EMBL" id="SMAL01000002">
    <property type="protein sequence ID" value="TCT16424.1"/>
    <property type="molecule type" value="Genomic_DNA"/>
</dbReference>
<dbReference type="Proteomes" id="UP000294902">
    <property type="component" value="Unassembled WGS sequence"/>
</dbReference>
<dbReference type="OrthoDB" id="1766808at2"/>
<dbReference type="AlphaFoldDB" id="A0A4R3MTN1"/>
<evidence type="ECO:0000313" key="3">
    <source>
        <dbReference type="EMBL" id="TCT16424.1"/>
    </source>
</evidence>
<organism evidence="3 4">
    <name type="scientific">Natranaerovirga pectinivora</name>
    <dbReference type="NCBI Taxonomy" id="682400"/>
    <lineage>
        <taxon>Bacteria</taxon>
        <taxon>Bacillati</taxon>
        <taxon>Bacillota</taxon>
        <taxon>Clostridia</taxon>
        <taxon>Lachnospirales</taxon>
        <taxon>Natranaerovirgaceae</taxon>
        <taxon>Natranaerovirga</taxon>
    </lineage>
</organism>
<dbReference type="Gene3D" id="1.25.60.10">
    <property type="entry name" value="MgtE N-terminal domain-like"/>
    <property type="match status" value="1"/>
</dbReference>
<evidence type="ECO:0000313" key="4">
    <source>
        <dbReference type="Proteomes" id="UP000294902"/>
    </source>
</evidence>
<sequence length="247" mass="28453">MSKNEKTNTIKGSIISILIGVGITVLLLGGFILLIKLDIAGLGNQVMRPLINDVPVLNLMLPKEKVRENQLEIDKKENPYAFETVEEAVYRLKELEVVVANKNSEIRNLNEETDRLRREVSRLQEFENRYIDFLEDKSKFDEVVVFNDKAPDINEYKQFYESIFPQNAAQIYERVIEQYLYDEQAKKYAETYQSMKPGEAARILETMTTDLDLVVLILKNINTEQRAKILGAMNPTTAARITRMMAP</sequence>
<evidence type="ECO:0000256" key="1">
    <source>
        <dbReference type="SAM" id="Coils"/>
    </source>
</evidence>
<keyword evidence="1" id="KW-0175">Coiled coil</keyword>
<keyword evidence="3" id="KW-0969">Cilium</keyword>
<accession>A0A4R3MTN1</accession>
<dbReference type="SUPFAM" id="SSF158791">
    <property type="entry name" value="MgtE N-terminal domain-like"/>
    <property type="match status" value="1"/>
</dbReference>
<protein>
    <submittedName>
        <fullName evidence="3">Flagellar motility protein MotE (MotC chaperone)</fullName>
    </submittedName>
</protein>